<reference evidence="2 3" key="2">
    <citation type="journal article" date="2013" name="Plant Cell Physiol.">
        <title>Rice Annotation Project Database (RAP-DB): an integrative and interactive database for rice genomics.</title>
        <authorList>
            <person name="Sakai H."/>
            <person name="Lee S.S."/>
            <person name="Tanaka T."/>
            <person name="Numa H."/>
            <person name="Kim J."/>
            <person name="Kawahara Y."/>
            <person name="Wakimoto H."/>
            <person name="Yang C.C."/>
            <person name="Iwamoto M."/>
            <person name="Abe T."/>
            <person name="Yamada Y."/>
            <person name="Muto A."/>
            <person name="Inokuchi H."/>
            <person name="Ikemura T."/>
            <person name="Matsumoto T."/>
            <person name="Sasaki T."/>
            <person name="Itoh T."/>
        </authorList>
    </citation>
    <scope>NUCLEOTIDE SEQUENCE [LARGE SCALE GENOMIC DNA]</scope>
    <source>
        <strain evidence="3">cv. Nipponbare</strain>
    </source>
</reference>
<evidence type="ECO:0000313" key="3">
    <source>
        <dbReference type="Proteomes" id="UP000059680"/>
    </source>
</evidence>
<feature type="compositionally biased region" description="Basic and acidic residues" evidence="1">
    <location>
        <begin position="277"/>
        <end position="318"/>
    </location>
</feature>
<gene>
    <name evidence="2" type="ordered locus">Os06g0328966</name>
    <name evidence="2" type="ORF">OSNPB_060328966</name>
</gene>
<feature type="compositionally biased region" description="Pro residues" evidence="1">
    <location>
        <begin position="117"/>
        <end position="127"/>
    </location>
</feature>
<keyword evidence="3" id="KW-1185">Reference proteome</keyword>
<feature type="compositionally biased region" description="Basic residues" evidence="1">
    <location>
        <begin position="259"/>
        <end position="276"/>
    </location>
</feature>
<feature type="compositionally biased region" description="Basic and acidic residues" evidence="1">
    <location>
        <begin position="248"/>
        <end position="258"/>
    </location>
</feature>
<dbReference type="InParanoid" id="A0A0P0WW06"/>
<protein>
    <submittedName>
        <fullName evidence="2">Os06g0328966 protein</fullName>
    </submittedName>
</protein>
<dbReference type="EMBL" id="AP014962">
    <property type="protein sequence ID" value="BAS97546.1"/>
    <property type="molecule type" value="Genomic_DNA"/>
</dbReference>
<name>A0A0P0WW06_ORYSJ</name>
<feature type="compositionally biased region" description="Basic and acidic residues" evidence="1">
    <location>
        <begin position="201"/>
        <end position="222"/>
    </location>
</feature>
<feature type="compositionally biased region" description="Basic residues" evidence="1">
    <location>
        <begin position="319"/>
        <end position="341"/>
    </location>
</feature>
<feature type="region of interest" description="Disordered" evidence="1">
    <location>
        <begin position="182"/>
        <end position="351"/>
    </location>
</feature>
<feature type="compositionally biased region" description="Low complexity" evidence="1">
    <location>
        <begin position="223"/>
        <end position="234"/>
    </location>
</feature>
<sequence length="351" mass="39458">MSPETFQHHRLEVWHRLEILLPHLAVDGGGGDLLPELVLHRRVLDEVGQYPLQRGGRGVGAGAHELGAEADDLDVGEPPPAVLRDGELHEGVNVAVTAGAGLPPGAYERGEELLLPPPQRHQLVPPPPEHEPGDRREEGEDLEAEEVREELALQRLDLPHPRVAGAVAEAHVHEEAEHRVLERLHHGQRSTALAADVGDEGVEHPAARVGERAEAGRVEHAGGDAPPEGPPDGAVLRRAHVPAAAGEQHGRRADAARARRERRPALHQRAVRRATRRHEDRRPGRPQRREREHRPVLRRDPPQRRLDVEIPPREEQQRAQHRHRPRPRRQRRHLHRRRRRAGAQQQRAREA</sequence>
<proteinExistence type="predicted"/>
<dbReference type="FunCoup" id="A0A0P0WW06">
    <property type="interactions" value="271"/>
</dbReference>
<feature type="region of interest" description="Disordered" evidence="1">
    <location>
        <begin position="117"/>
        <end position="143"/>
    </location>
</feature>
<evidence type="ECO:0000256" key="1">
    <source>
        <dbReference type="SAM" id="MobiDB-lite"/>
    </source>
</evidence>
<evidence type="ECO:0000313" key="2">
    <source>
        <dbReference type="EMBL" id="BAS97546.1"/>
    </source>
</evidence>
<reference evidence="2 3" key="3">
    <citation type="journal article" date="2013" name="Rice">
        <title>Improvement of the Oryza sativa Nipponbare reference genome using next generation sequence and optical map data.</title>
        <authorList>
            <person name="Kawahara Y."/>
            <person name="de la Bastide M."/>
            <person name="Hamilton J.P."/>
            <person name="Kanamori H."/>
            <person name="McCombie W.R."/>
            <person name="Ouyang S."/>
            <person name="Schwartz D.C."/>
            <person name="Tanaka T."/>
            <person name="Wu J."/>
            <person name="Zhou S."/>
            <person name="Childs K.L."/>
            <person name="Davidson R.M."/>
            <person name="Lin H."/>
            <person name="Quesada-Ocampo L."/>
            <person name="Vaillancourt B."/>
            <person name="Sakai H."/>
            <person name="Lee S.S."/>
            <person name="Kim J."/>
            <person name="Numa H."/>
            <person name="Itoh T."/>
            <person name="Buell C.R."/>
            <person name="Matsumoto T."/>
        </authorList>
    </citation>
    <scope>NUCLEOTIDE SEQUENCE [LARGE SCALE GENOMIC DNA]</scope>
    <source>
        <strain evidence="3">cv. Nipponbare</strain>
    </source>
</reference>
<dbReference type="PaxDb" id="39947-A0A0P0WW06"/>
<dbReference type="Gramene" id="Os06t0328966-00">
    <property type="protein sequence ID" value="Os06t0328966-00"/>
    <property type="gene ID" value="Os06g0328966"/>
</dbReference>
<accession>A0A0P0WW06</accession>
<organism evidence="2 3">
    <name type="scientific">Oryza sativa subsp. japonica</name>
    <name type="common">Rice</name>
    <dbReference type="NCBI Taxonomy" id="39947"/>
    <lineage>
        <taxon>Eukaryota</taxon>
        <taxon>Viridiplantae</taxon>
        <taxon>Streptophyta</taxon>
        <taxon>Embryophyta</taxon>
        <taxon>Tracheophyta</taxon>
        <taxon>Spermatophyta</taxon>
        <taxon>Magnoliopsida</taxon>
        <taxon>Liliopsida</taxon>
        <taxon>Poales</taxon>
        <taxon>Poaceae</taxon>
        <taxon>BOP clade</taxon>
        <taxon>Oryzoideae</taxon>
        <taxon>Oryzeae</taxon>
        <taxon>Oryzinae</taxon>
        <taxon>Oryza</taxon>
        <taxon>Oryza sativa</taxon>
    </lineage>
</organism>
<reference evidence="3" key="1">
    <citation type="journal article" date="2005" name="Nature">
        <title>The map-based sequence of the rice genome.</title>
        <authorList>
            <consortium name="International rice genome sequencing project (IRGSP)"/>
            <person name="Matsumoto T."/>
            <person name="Wu J."/>
            <person name="Kanamori H."/>
            <person name="Katayose Y."/>
            <person name="Fujisawa M."/>
            <person name="Namiki N."/>
            <person name="Mizuno H."/>
            <person name="Yamamoto K."/>
            <person name="Antonio B.A."/>
            <person name="Baba T."/>
            <person name="Sakata K."/>
            <person name="Nagamura Y."/>
            <person name="Aoki H."/>
            <person name="Arikawa K."/>
            <person name="Arita K."/>
            <person name="Bito T."/>
            <person name="Chiden Y."/>
            <person name="Fujitsuka N."/>
            <person name="Fukunaka R."/>
            <person name="Hamada M."/>
            <person name="Harada C."/>
            <person name="Hayashi A."/>
            <person name="Hijishita S."/>
            <person name="Honda M."/>
            <person name="Hosokawa S."/>
            <person name="Ichikawa Y."/>
            <person name="Idonuma A."/>
            <person name="Iijima M."/>
            <person name="Ikeda M."/>
            <person name="Ikeno M."/>
            <person name="Ito K."/>
            <person name="Ito S."/>
            <person name="Ito T."/>
            <person name="Ito Y."/>
            <person name="Ito Y."/>
            <person name="Iwabuchi A."/>
            <person name="Kamiya K."/>
            <person name="Karasawa W."/>
            <person name="Kurita K."/>
            <person name="Katagiri S."/>
            <person name="Kikuta A."/>
            <person name="Kobayashi H."/>
            <person name="Kobayashi N."/>
            <person name="Machita K."/>
            <person name="Maehara T."/>
            <person name="Masukawa M."/>
            <person name="Mizubayashi T."/>
            <person name="Mukai Y."/>
            <person name="Nagasaki H."/>
            <person name="Nagata Y."/>
            <person name="Naito S."/>
            <person name="Nakashima M."/>
            <person name="Nakama Y."/>
            <person name="Nakamichi Y."/>
            <person name="Nakamura M."/>
            <person name="Meguro A."/>
            <person name="Negishi M."/>
            <person name="Ohta I."/>
            <person name="Ohta T."/>
            <person name="Okamoto M."/>
            <person name="Ono N."/>
            <person name="Saji S."/>
            <person name="Sakaguchi M."/>
            <person name="Sakai K."/>
            <person name="Shibata M."/>
            <person name="Shimokawa T."/>
            <person name="Song J."/>
            <person name="Takazaki Y."/>
            <person name="Terasawa K."/>
            <person name="Tsugane M."/>
            <person name="Tsuji K."/>
            <person name="Ueda S."/>
            <person name="Waki K."/>
            <person name="Yamagata H."/>
            <person name="Yamamoto M."/>
            <person name="Yamamoto S."/>
            <person name="Yamane H."/>
            <person name="Yoshiki S."/>
            <person name="Yoshihara R."/>
            <person name="Yukawa K."/>
            <person name="Zhong H."/>
            <person name="Yano M."/>
            <person name="Yuan Q."/>
            <person name="Ouyang S."/>
            <person name="Liu J."/>
            <person name="Jones K.M."/>
            <person name="Gansberger K."/>
            <person name="Moffat K."/>
            <person name="Hill J."/>
            <person name="Bera J."/>
            <person name="Fadrosh D."/>
            <person name="Jin S."/>
            <person name="Johri S."/>
            <person name="Kim M."/>
            <person name="Overton L."/>
            <person name="Reardon M."/>
            <person name="Tsitrin T."/>
            <person name="Vuong H."/>
            <person name="Weaver B."/>
            <person name="Ciecko A."/>
            <person name="Tallon L."/>
            <person name="Jackson J."/>
            <person name="Pai G."/>
            <person name="Aken S.V."/>
            <person name="Utterback T."/>
            <person name="Reidmuller S."/>
            <person name="Feldblyum T."/>
            <person name="Hsiao J."/>
            <person name="Zismann V."/>
            <person name="Iobst S."/>
            <person name="de Vazeille A.R."/>
            <person name="Buell C.R."/>
            <person name="Ying K."/>
            <person name="Li Y."/>
            <person name="Lu T."/>
            <person name="Huang Y."/>
            <person name="Zhao Q."/>
            <person name="Feng Q."/>
            <person name="Zhang L."/>
            <person name="Zhu J."/>
            <person name="Weng Q."/>
            <person name="Mu J."/>
            <person name="Lu Y."/>
            <person name="Fan D."/>
            <person name="Liu Y."/>
            <person name="Guan J."/>
            <person name="Zhang Y."/>
            <person name="Yu S."/>
            <person name="Liu X."/>
            <person name="Zhang Y."/>
            <person name="Hong G."/>
            <person name="Han B."/>
            <person name="Choisne N."/>
            <person name="Demange N."/>
            <person name="Orjeda G."/>
            <person name="Samain S."/>
            <person name="Cattolico L."/>
            <person name="Pelletier E."/>
            <person name="Couloux A."/>
            <person name="Segurens B."/>
            <person name="Wincker P."/>
            <person name="D'Hont A."/>
            <person name="Scarpelli C."/>
            <person name="Weissenbach J."/>
            <person name="Salanoubat M."/>
            <person name="Quetier F."/>
            <person name="Yu Y."/>
            <person name="Kim H.R."/>
            <person name="Rambo T."/>
            <person name="Currie J."/>
            <person name="Collura K."/>
            <person name="Luo M."/>
            <person name="Yang T."/>
            <person name="Ammiraju J.S.S."/>
            <person name="Engler F."/>
            <person name="Soderlund C."/>
            <person name="Wing R.A."/>
            <person name="Palmer L.E."/>
            <person name="de la Bastide M."/>
            <person name="Spiegel L."/>
            <person name="Nascimento L."/>
            <person name="Zutavern T."/>
            <person name="O'Shaughnessy A."/>
            <person name="Dike S."/>
            <person name="Dedhia N."/>
            <person name="Preston R."/>
            <person name="Balija V."/>
            <person name="McCombie W.R."/>
            <person name="Chow T."/>
            <person name="Chen H."/>
            <person name="Chung M."/>
            <person name="Chen C."/>
            <person name="Shaw J."/>
            <person name="Wu H."/>
            <person name="Hsiao K."/>
            <person name="Chao Y."/>
            <person name="Chu M."/>
            <person name="Cheng C."/>
            <person name="Hour A."/>
            <person name="Lee P."/>
            <person name="Lin S."/>
            <person name="Lin Y."/>
            <person name="Liou J."/>
            <person name="Liu S."/>
            <person name="Hsing Y."/>
            <person name="Raghuvanshi S."/>
            <person name="Mohanty A."/>
            <person name="Bharti A.K."/>
            <person name="Gaur A."/>
            <person name="Gupta V."/>
            <person name="Kumar D."/>
            <person name="Ravi V."/>
            <person name="Vij S."/>
            <person name="Kapur A."/>
            <person name="Khurana P."/>
            <person name="Khurana P."/>
            <person name="Khurana J.P."/>
            <person name="Tyagi A.K."/>
            <person name="Gaikwad K."/>
            <person name="Singh A."/>
            <person name="Dalal V."/>
            <person name="Srivastava S."/>
            <person name="Dixit A."/>
            <person name="Pal A.K."/>
            <person name="Ghazi I.A."/>
            <person name="Yadav M."/>
            <person name="Pandit A."/>
            <person name="Bhargava A."/>
            <person name="Sureshbabu K."/>
            <person name="Batra K."/>
            <person name="Sharma T.R."/>
            <person name="Mohapatra T."/>
            <person name="Singh N.K."/>
            <person name="Messing J."/>
            <person name="Nelson A.B."/>
            <person name="Fuks G."/>
            <person name="Kavchok S."/>
            <person name="Keizer G."/>
            <person name="Linton E."/>
            <person name="Llaca V."/>
            <person name="Song R."/>
            <person name="Tanyolac B."/>
            <person name="Young S."/>
            <person name="Ho-Il K."/>
            <person name="Hahn J.H."/>
            <person name="Sangsakoo G."/>
            <person name="Vanavichit A."/>
            <person name="de Mattos Luiz.A.T."/>
            <person name="Zimmer P.D."/>
            <person name="Malone G."/>
            <person name="Dellagostin O."/>
            <person name="de Oliveira A.C."/>
            <person name="Bevan M."/>
            <person name="Bancroft I."/>
            <person name="Minx P."/>
            <person name="Cordum H."/>
            <person name="Wilson R."/>
            <person name="Cheng Z."/>
            <person name="Jin W."/>
            <person name="Jiang J."/>
            <person name="Leong S.A."/>
            <person name="Iwama H."/>
            <person name="Gojobori T."/>
            <person name="Itoh T."/>
            <person name="Niimura Y."/>
            <person name="Fujii Y."/>
            <person name="Habara T."/>
            <person name="Sakai H."/>
            <person name="Sato Y."/>
            <person name="Wilson G."/>
            <person name="Kumar K."/>
            <person name="McCouch S."/>
            <person name="Juretic N."/>
            <person name="Hoen D."/>
            <person name="Wright S."/>
            <person name="Bruskiewich R."/>
            <person name="Bureau T."/>
            <person name="Miyao A."/>
            <person name="Hirochika H."/>
            <person name="Nishikawa T."/>
            <person name="Kadowaki K."/>
            <person name="Sugiura M."/>
            <person name="Burr B."/>
            <person name="Sasaki T."/>
        </authorList>
    </citation>
    <scope>NUCLEOTIDE SEQUENCE [LARGE SCALE GENOMIC DNA]</scope>
    <source>
        <strain evidence="3">cv. Nipponbare</strain>
    </source>
</reference>
<dbReference type="Proteomes" id="UP000059680">
    <property type="component" value="Chromosome 6"/>
</dbReference>
<dbReference type="AlphaFoldDB" id="A0A0P0WW06"/>
<feature type="compositionally biased region" description="Basic and acidic residues" evidence="1">
    <location>
        <begin position="128"/>
        <end position="138"/>
    </location>
</feature>
<feature type="compositionally biased region" description="Low complexity" evidence="1">
    <location>
        <begin position="342"/>
        <end position="351"/>
    </location>
</feature>